<dbReference type="AlphaFoldDB" id="A0A840EZF4"/>
<dbReference type="InterPro" id="IPR017867">
    <property type="entry name" value="Tyr_phospatase_low_mol_wt"/>
</dbReference>
<evidence type="ECO:0000256" key="1">
    <source>
        <dbReference type="ARBA" id="ARBA00011063"/>
    </source>
</evidence>
<name>A0A840EZF4_9ACTN</name>
<reference evidence="7 8" key="1">
    <citation type="submission" date="2020-08" db="EMBL/GenBank/DDBJ databases">
        <title>Sequencing the genomes of 1000 actinobacteria strains.</title>
        <authorList>
            <person name="Klenk H.-P."/>
        </authorList>
    </citation>
    <scope>NUCLEOTIDE SEQUENCE [LARGE SCALE GENOMIC DNA]</scope>
    <source>
        <strain evidence="7 8">DSM 45298</strain>
    </source>
</reference>
<dbReference type="PANTHER" id="PTHR11717">
    <property type="entry name" value="LOW MOLECULAR WEIGHT PROTEIN TYROSINE PHOSPHATASE"/>
    <property type="match status" value="1"/>
</dbReference>
<dbReference type="EMBL" id="JACIFP010000001">
    <property type="protein sequence ID" value="MBB4136981.1"/>
    <property type="molecule type" value="Genomic_DNA"/>
</dbReference>
<dbReference type="SMART" id="SM00226">
    <property type="entry name" value="LMWPc"/>
    <property type="match status" value="1"/>
</dbReference>
<evidence type="ECO:0000313" key="8">
    <source>
        <dbReference type="Proteomes" id="UP000551501"/>
    </source>
</evidence>
<proteinExistence type="inferred from homology"/>
<dbReference type="PRINTS" id="PR00719">
    <property type="entry name" value="LMWPTPASE"/>
</dbReference>
<dbReference type="InterPro" id="IPR036196">
    <property type="entry name" value="Ptyr_pPase_sf"/>
</dbReference>
<dbReference type="EC" id="3.1.3.48" evidence="2"/>
<evidence type="ECO:0000256" key="2">
    <source>
        <dbReference type="ARBA" id="ARBA00013064"/>
    </source>
</evidence>
<feature type="active site" evidence="5">
    <location>
        <position position="26"/>
    </location>
</feature>
<evidence type="ECO:0000256" key="4">
    <source>
        <dbReference type="ARBA" id="ARBA00022912"/>
    </source>
</evidence>
<organism evidence="7 8">
    <name type="scientific">Gordonia humi</name>
    <dbReference type="NCBI Taxonomy" id="686429"/>
    <lineage>
        <taxon>Bacteria</taxon>
        <taxon>Bacillati</taxon>
        <taxon>Actinomycetota</taxon>
        <taxon>Actinomycetes</taxon>
        <taxon>Mycobacteriales</taxon>
        <taxon>Gordoniaceae</taxon>
        <taxon>Gordonia</taxon>
    </lineage>
</organism>
<feature type="active site" description="Nucleophile" evidence="5">
    <location>
        <position position="20"/>
    </location>
</feature>
<dbReference type="Gene3D" id="3.40.50.2300">
    <property type="match status" value="1"/>
</dbReference>
<keyword evidence="8" id="KW-1185">Reference proteome</keyword>
<keyword evidence="4" id="KW-0904">Protein phosphatase</keyword>
<dbReference type="SUPFAM" id="SSF52788">
    <property type="entry name" value="Phosphotyrosine protein phosphatases I"/>
    <property type="match status" value="1"/>
</dbReference>
<feature type="active site" description="Proton donor" evidence="5">
    <location>
        <position position="132"/>
    </location>
</feature>
<accession>A0A840EZF4</accession>
<dbReference type="RefSeq" id="WP_183371888.1">
    <property type="nucleotide sequence ID" value="NZ_BAABHL010000126.1"/>
</dbReference>
<evidence type="ECO:0000256" key="5">
    <source>
        <dbReference type="PIRSR" id="PIRSR617867-1"/>
    </source>
</evidence>
<comment type="caution">
    <text evidence="7">The sequence shown here is derived from an EMBL/GenBank/DDBJ whole genome shotgun (WGS) entry which is preliminary data.</text>
</comment>
<evidence type="ECO:0000259" key="6">
    <source>
        <dbReference type="SMART" id="SM00226"/>
    </source>
</evidence>
<dbReference type="Pfam" id="PF01451">
    <property type="entry name" value="LMWPc"/>
    <property type="match status" value="1"/>
</dbReference>
<feature type="domain" description="Phosphotyrosine protein phosphatase I" evidence="6">
    <location>
        <begin position="14"/>
        <end position="158"/>
    </location>
</feature>
<gene>
    <name evidence="7" type="ORF">BKA16_003533</name>
</gene>
<evidence type="ECO:0000256" key="3">
    <source>
        <dbReference type="ARBA" id="ARBA00022801"/>
    </source>
</evidence>
<keyword evidence="3 7" id="KW-0378">Hydrolase</keyword>
<dbReference type="CDD" id="cd16343">
    <property type="entry name" value="LMWPTP"/>
    <property type="match status" value="1"/>
</dbReference>
<dbReference type="PANTHER" id="PTHR11717:SF7">
    <property type="entry name" value="LOW MOLECULAR WEIGHT PHOSPHOTYROSINE PROTEIN PHOSPHATASE"/>
    <property type="match status" value="1"/>
</dbReference>
<evidence type="ECO:0000313" key="7">
    <source>
        <dbReference type="EMBL" id="MBB4136981.1"/>
    </source>
</evidence>
<protein>
    <recommendedName>
        <fullName evidence="2">protein-tyrosine-phosphatase</fullName>
        <ecNumber evidence="2">3.1.3.48</ecNumber>
    </recommendedName>
</protein>
<sequence>MSDNAAASAAGRALHICFVCSGNICRSPMAASIFTRVVDEAGLADLVRVTSAGTGGWHVGEPADNRARTELLAHGYSDQHVASQLTPDHLAADLLVAADRGHVAELDRKRLGDRVRLLRSFDPDADGEDVPDPYYGTQDDFALVRRQVEAAMPGLLAWTNETLATRD</sequence>
<dbReference type="GO" id="GO:0004725">
    <property type="term" value="F:protein tyrosine phosphatase activity"/>
    <property type="evidence" value="ECO:0007669"/>
    <property type="project" value="UniProtKB-EC"/>
</dbReference>
<dbReference type="InterPro" id="IPR023485">
    <property type="entry name" value="Ptyr_pPase"/>
</dbReference>
<comment type="similarity">
    <text evidence="1">Belongs to the low molecular weight phosphotyrosine protein phosphatase family.</text>
</comment>
<dbReference type="InterPro" id="IPR050438">
    <property type="entry name" value="LMW_PTPase"/>
</dbReference>
<dbReference type="Proteomes" id="UP000551501">
    <property type="component" value="Unassembled WGS sequence"/>
</dbReference>